<dbReference type="InterPro" id="IPR051045">
    <property type="entry name" value="TonB-dependent_transducer"/>
</dbReference>
<keyword evidence="8 11" id="KW-1133">Transmembrane helix</keyword>
<feature type="region of interest" description="Disordered" evidence="10">
    <location>
        <begin position="92"/>
        <end position="172"/>
    </location>
</feature>
<evidence type="ECO:0000256" key="8">
    <source>
        <dbReference type="ARBA" id="ARBA00022989"/>
    </source>
</evidence>
<evidence type="ECO:0000259" key="12">
    <source>
        <dbReference type="PROSITE" id="PS52015"/>
    </source>
</evidence>
<comment type="caution">
    <text evidence="13">The sequence shown here is derived from an EMBL/GenBank/DDBJ whole genome shotgun (WGS) entry which is preliminary data.</text>
</comment>
<dbReference type="InterPro" id="IPR037682">
    <property type="entry name" value="TonB_C"/>
</dbReference>
<evidence type="ECO:0000313" key="13">
    <source>
        <dbReference type="EMBL" id="HEV09540.1"/>
    </source>
</evidence>
<dbReference type="GO" id="GO:0015891">
    <property type="term" value="P:siderophore transport"/>
    <property type="evidence" value="ECO:0007669"/>
    <property type="project" value="InterPro"/>
</dbReference>
<feature type="compositionally biased region" description="Pro residues" evidence="10">
    <location>
        <begin position="134"/>
        <end position="143"/>
    </location>
</feature>
<accession>A0A831YEB0</accession>
<keyword evidence="7" id="KW-0653">Protein transport</keyword>
<keyword evidence="5" id="KW-0997">Cell inner membrane</keyword>
<dbReference type="GO" id="GO:0031992">
    <property type="term" value="F:energy transducer activity"/>
    <property type="evidence" value="ECO:0007669"/>
    <property type="project" value="InterPro"/>
</dbReference>
<feature type="transmembrane region" description="Helical" evidence="11">
    <location>
        <begin position="12"/>
        <end position="31"/>
    </location>
</feature>
<dbReference type="Pfam" id="PF03544">
    <property type="entry name" value="TonB_C"/>
    <property type="match status" value="1"/>
</dbReference>
<dbReference type="SUPFAM" id="SSF74653">
    <property type="entry name" value="TolA/TonB C-terminal domain"/>
    <property type="match status" value="1"/>
</dbReference>
<dbReference type="InterPro" id="IPR006260">
    <property type="entry name" value="TonB/TolA_C"/>
</dbReference>
<keyword evidence="9 11" id="KW-0472">Membrane</keyword>
<dbReference type="GO" id="GO:0055085">
    <property type="term" value="P:transmembrane transport"/>
    <property type="evidence" value="ECO:0007669"/>
    <property type="project" value="InterPro"/>
</dbReference>
<evidence type="ECO:0000256" key="11">
    <source>
        <dbReference type="SAM" id="Phobius"/>
    </source>
</evidence>
<organism evidence="13">
    <name type="scientific">Sulfurihydrogenibium azorense</name>
    <dbReference type="NCBI Taxonomy" id="309806"/>
    <lineage>
        <taxon>Bacteria</taxon>
        <taxon>Pseudomonadati</taxon>
        <taxon>Aquificota</taxon>
        <taxon>Aquificia</taxon>
        <taxon>Aquificales</taxon>
        <taxon>Hydrogenothermaceae</taxon>
        <taxon>Sulfurihydrogenibium</taxon>
    </lineage>
</organism>
<evidence type="ECO:0000256" key="3">
    <source>
        <dbReference type="ARBA" id="ARBA00022448"/>
    </source>
</evidence>
<comment type="subcellular location">
    <subcellularLocation>
        <location evidence="1">Cell inner membrane</location>
        <topology evidence="1">Single-pass membrane protein</topology>
        <orientation evidence="1">Periplasmic side</orientation>
    </subcellularLocation>
</comment>
<proteinExistence type="inferred from homology"/>
<comment type="similarity">
    <text evidence="2">Belongs to the TonB family.</text>
</comment>
<dbReference type="EMBL" id="DSFC01000230">
    <property type="protein sequence ID" value="HEV09540.1"/>
    <property type="molecule type" value="Genomic_DNA"/>
</dbReference>
<dbReference type="InterPro" id="IPR003538">
    <property type="entry name" value="TonB"/>
</dbReference>
<evidence type="ECO:0000256" key="4">
    <source>
        <dbReference type="ARBA" id="ARBA00022475"/>
    </source>
</evidence>
<keyword evidence="6 11" id="KW-0812">Transmembrane</keyword>
<evidence type="ECO:0000256" key="1">
    <source>
        <dbReference type="ARBA" id="ARBA00004383"/>
    </source>
</evidence>
<dbReference type="GO" id="GO:0098797">
    <property type="term" value="C:plasma membrane protein complex"/>
    <property type="evidence" value="ECO:0007669"/>
    <property type="project" value="TreeGrafter"/>
</dbReference>
<evidence type="ECO:0000256" key="6">
    <source>
        <dbReference type="ARBA" id="ARBA00022692"/>
    </source>
</evidence>
<feature type="domain" description="TonB C-terminal" evidence="12">
    <location>
        <begin position="176"/>
        <end position="265"/>
    </location>
</feature>
<evidence type="ECO:0000256" key="10">
    <source>
        <dbReference type="SAM" id="MobiDB-lite"/>
    </source>
</evidence>
<feature type="compositionally biased region" description="Basic and acidic residues" evidence="10">
    <location>
        <begin position="147"/>
        <end position="168"/>
    </location>
</feature>
<dbReference type="PANTHER" id="PTHR33446">
    <property type="entry name" value="PROTEIN TONB-RELATED"/>
    <property type="match status" value="1"/>
</dbReference>
<dbReference type="AlphaFoldDB" id="A0A831YEB0"/>
<keyword evidence="3" id="KW-0813">Transport</keyword>
<name>A0A831YEB0_9AQUI</name>
<dbReference type="NCBIfam" id="TIGR01352">
    <property type="entry name" value="tonB_Cterm"/>
    <property type="match status" value="1"/>
</dbReference>
<feature type="compositionally biased region" description="Polar residues" evidence="10">
    <location>
        <begin position="109"/>
        <end position="118"/>
    </location>
</feature>
<evidence type="ECO:0000256" key="5">
    <source>
        <dbReference type="ARBA" id="ARBA00022519"/>
    </source>
</evidence>
<dbReference type="PROSITE" id="PS52015">
    <property type="entry name" value="TONB_CTD"/>
    <property type="match status" value="1"/>
</dbReference>
<dbReference type="GO" id="GO:0030288">
    <property type="term" value="C:outer membrane-bounded periplasmic space"/>
    <property type="evidence" value="ECO:0007669"/>
    <property type="project" value="InterPro"/>
</dbReference>
<gene>
    <name evidence="13" type="ORF">ENO34_03980</name>
</gene>
<reference evidence="13" key="1">
    <citation type="journal article" date="2020" name="mSystems">
        <title>Genome- and Community-Level Interaction Insights into Carbon Utilization and Element Cycling Functions of Hydrothermarchaeota in Hydrothermal Sediment.</title>
        <authorList>
            <person name="Zhou Z."/>
            <person name="Liu Y."/>
            <person name="Xu W."/>
            <person name="Pan J."/>
            <person name="Luo Z.H."/>
            <person name="Li M."/>
        </authorList>
    </citation>
    <scope>NUCLEOTIDE SEQUENCE [LARGE SCALE GENOMIC DNA]</scope>
    <source>
        <strain evidence="13">SpSt-1257</strain>
    </source>
</reference>
<dbReference type="Gene3D" id="3.30.1150.10">
    <property type="match status" value="1"/>
</dbReference>
<dbReference type="PRINTS" id="PR01374">
    <property type="entry name" value="TONBPROTEIN"/>
</dbReference>
<dbReference type="Proteomes" id="UP000885621">
    <property type="component" value="Unassembled WGS sequence"/>
</dbReference>
<sequence>MNHIYEEDRKRAFIFSFLFSVLVSISFYYIFLVSIHRLSQFSKSEEVIEIVLPSENKVEKPPENQKIVEKQQIKPVEKVQKPKPVHKIIQKPVEEKVKPVEKPQEKPQNQIPSVQPIQSELPKIEDTYQTKPVETPPQTPPKPQENVIKEKDIQKPKTEEKLKQTPQRDEEDQMKKYYQTLYSIIEKNKYYPNEAKRRGEEGTPIVKVTIGEDGKIQDIVLIKSSGSFILDREVINLLKSIGKFPPPPGGKSITVNIAVEYSLGG</sequence>
<feature type="compositionally biased region" description="Basic and acidic residues" evidence="10">
    <location>
        <begin position="92"/>
        <end position="105"/>
    </location>
</feature>
<evidence type="ECO:0000256" key="2">
    <source>
        <dbReference type="ARBA" id="ARBA00006555"/>
    </source>
</evidence>
<dbReference type="GO" id="GO:0015031">
    <property type="term" value="P:protein transport"/>
    <property type="evidence" value="ECO:0007669"/>
    <property type="project" value="UniProtKB-KW"/>
</dbReference>
<dbReference type="PANTHER" id="PTHR33446:SF2">
    <property type="entry name" value="PROTEIN TONB"/>
    <property type="match status" value="1"/>
</dbReference>
<protein>
    <submittedName>
        <fullName evidence="13">Energy transducer TonB</fullName>
    </submittedName>
</protein>
<evidence type="ECO:0000256" key="9">
    <source>
        <dbReference type="ARBA" id="ARBA00023136"/>
    </source>
</evidence>
<evidence type="ECO:0000256" key="7">
    <source>
        <dbReference type="ARBA" id="ARBA00022927"/>
    </source>
</evidence>
<keyword evidence="4" id="KW-1003">Cell membrane</keyword>